<gene>
    <name evidence="1" type="ORF">POF43_025610</name>
    <name evidence="2" type="ORF">POF50_021985</name>
</gene>
<reference evidence="2 3" key="1">
    <citation type="submission" date="2023-05" db="EMBL/GenBank/DDBJ databases">
        <title>Streptantibioticus silvisoli sp. nov., acidotolerant actinomycetes 1 from pine litter.</title>
        <authorList>
            <person name="Swiecimska M."/>
            <person name="Golinska P."/>
            <person name="Sangal V."/>
            <person name="Wachnowicz B."/>
            <person name="Goodfellow M."/>
        </authorList>
    </citation>
    <scope>NUCLEOTIDE SEQUENCE</scope>
    <source>
        <strain evidence="2">SL13</strain>
        <strain evidence="1 3">SL54</strain>
    </source>
</reference>
<evidence type="ECO:0000313" key="3">
    <source>
        <dbReference type="Proteomes" id="UP001156398"/>
    </source>
</evidence>
<accession>A0AA90H0W2</accession>
<dbReference type="AlphaFoldDB" id="A0AA90H0W2"/>
<proteinExistence type="predicted"/>
<dbReference type="EMBL" id="JAAGKO020000045">
    <property type="protein sequence ID" value="MDI5966065.1"/>
    <property type="molecule type" value="Genomic_DNA"/>
</dbReference>
<dbReference type="EMBL" id="JABXJJ020000027">
    <property type="protein sequence ID" value="MDI5971973.1"/>
    <property type="molecule type" value="Genomic_DNA"/>
</dbReference>
<dbReference type="Proteomes" id="UP001156398">
    <property type="component" value="Unassembled WGS sequence"/>
</dbReference>
<comment type="caution">
    <text evidence="2">The sequence shown here is derived from an EMBL/GenBank/DDBJ whole genome shotgun (WGS) entry which is preliminary data.</text>
</comment>
<evidence type="ECO:0000313" key="2">
    <source>
        <dbReference type="EMBL" id="MDI5971973.1"/>
    </source>
</evidence>
<sequence length="49" mass="5504">MPDEPIYQALARGWVRAGRTVPGRHDREWAELAGRRPWPASRRLPPGGG</sequence>
<protein>
    <submittedName>
        <fullName evidence="2">Uncharacterized protein</fullName>
    </submittedName>
</protein>
<evidence type="ECO:0000313" key="1">
    <source>
        <dbReference type="EMBL" id="MDI5966065.1"/>
    </source>
</evidence>
<keyword evidence="3" id="KW-1185">Reference proteome</keyword>
<dbReference type="RefSeq" id="WP_271317720.1">
    <property type="nucleotide sequence ID" value="NZ_JAAGKO020000045.1"/>
</dbReference>
<name>A0AA90H0W2_9ACTN</name>
<organism evidence="2">
    <name type="scientific">Streptantibioticus silvisoli</name>
    <dbReference type="NCBI Taxonomy" id="2705255"/>
    <lineage>
        <taxon>Bacteria</taxon>
        <taxon>Bacillati</taxon>
        <taxon>Actinomycetota</taxon>
        <taxon>Actinomycetes</taxon>
        <taxon>Kitasatosporales</taxon>
        <taxon>Streptomycetaceae</taxon>
        <taxon>Streptantibioticus</taxon>
    </lineage>
</organism>